<dbReference type="InterPro" id="IPR037045">
    <property type="entry name" value="S8pro/Inhibitor_I9_sf"/>
</dbReference>
<keyword evidence="4" id="KW-1185">Reference proteome</keyword>
<comment type="similarity">
    <text evidence="1">Belongs to the protease inhibitor I9 family.</text>
</comment>
<dbReference type="InterPro" id="IPR052471">
    <property type="entry name" value="PBI_I9"/>
</dbReference>
<dbReference type="PANTHER" id="PTHR28288:SF2">
    <property type="entry name" value="PROTEASE B INHIBITOR 2"/>
    <property type="match status" value="1"/>
</dbReference>
<keyword evidence="2" id="KW-0732">Signal</keyword>
<evidence type="ECO:0000313" key="4">
    <source>
        <dbReference type="Proteomes" id="UP001194696"/>
    </source>
</evidence>
<dbReference type="Gene3D" id="3.30.70.80">
    <property type="entry name" value="Peptidase S8 propeptide/proteinase inhibitor I9"/>
    <property type="match status" value="1"/>
</dbReference>
<name>A0ABQ7JP50_9FUNG</name>
<feature type="signal peptide" evidence="2">
    <location>
        <begin position="1"/>
        <end position="19"/>
    </location>
</feature>
<evidence type="ECO:0008006" key="5">
    <source>
        <dbReference type="Google" id="ProtNLM"/>
    </source>
</evidence>
<comment type="caution">
    <text evidence="3">The sequence shown here is derived from an EMBL/GenBank/DDBJ whole genome shotgun (WGS) entry which is preliminary data.</text>
</comment>
<dbReference type="Proteomes" id="UP001194696">
    <property type="component" value="Unassembled WGS sequence"/>
</dbReference>
<organism evidence="3 4">
    <name type="scientific">Linnemannia gamsii</name>
    <dbReference type="NCBI Taxonomy" id="64522"/>
    <lineage>
        <taxon>Eukaryota</taxon>
        <taxon>Fungi</taxon>
        <taxon>Fungi incertae sedis</taxon>
        <taxon>Mucoromycota</taxon>
        <taxon>Mortierellomycotina</taxon>
        <taxon>Mortierellomycetes</taxon>
        <taxon>Mortierellales</taxon>
        <taxon>Mortierellaceae</taxon>
        <taxon>Linnemannia</taxon>
    </lineage>
</organism>
<evidence type="ECO:0000256" key="2">
    <source>
        <dbReference type="SAM" id="SignalP"/>
    </source>
</evidence>
<feature type="chain" id="PRO_5047165849" description="Inhibitor I9 domain-containing protein" evidence="2">
    <location>
        <begin position="20"/>
        <end position="132"/>
    </location>
</feature>
<dbReference type="EMBL" id="JAAAIM010001088">
    <property type="protein sequence ID" value="KAG0282315.1"/>
    <property type="molecule type" value="Genomic_DNA"/>
</dbReference>
<sequence length="132" mass="13971">MKFTTVAALLATFAAVASAALPVEPAINGFVIQDNTPSAQQQIVIDSDHNKPAQTQGTKSYIVVFKDTAVLQVIENVEKEIVAFGGKIGQRYSAALKGFSALIPGPIVTALSTNPFIDYIEEDGEVTAYLAV</sequence>
<evidence type="ECO:0000256" key="1">
    <source>
        <dbReference type="ARBA" id="ARBA00038069"/>
    </source>
</evidence>
<dbReference type="PANTHER" id="PTHR28288">
    <property type="entry name" value="PROTEASE B INHIBITOR 2"/>
    <property type="match status" value="1"/>
</dbReference>
<dbReference type="SUPFAM" id="SSF54897">
    <property type="entry name" value="Protease propeptides/inhibitors"/>
    <property type="match status" value="1"/>
</dbReference>
<evidence type="ECO:0000313" key="3">
    <source>
        <dbReference type="EMBL" id="KAG0282315.1"/>
    </source>
</evidence>
<reference evidence="3 4" key="1">
    <citation type="journal article" date="2020" name="Fungal Divers.">
        <title>Resolving the Mortierellaceae phylogeny through synthesis of multi-gene phylogenetics and phylogenomics.</title>
        <authorList>
            <person name="Vandepol N."/>
            <person name="Liber J."/>
            <person name="Desiro A."/>
            <person name="Na H."/>
            <person name="Kennedy M."/>
            <person name="Barry K."/>
            <person name="Grigoriev I.V."/>
            <person name="Miller A.N."/>
            <person name="O'Donnell K."/>
            <person name="Stajich J.E."/>
            <person name="Bonito G."/>
        </authorList>
    </citation>
    <scope>NUCLEOTIDE SEQUENCE [LARGE SCALE GENOMIC DNA]</scope>
    <source>
        <strain evidence="3 4">AD045</strain>
    </source>
</reference>
<proteinExistence type="inferred from homology"/>
<protein>
    <recommendedName>
        <fullName evidence="5">Inhibitor I9 domain-containing protein</fullName>
    </recommendedName>
</protein>
<gene>
    <name evidence="3" type="ORF">BGZ96_000602</name>
</gene>
<accession>A0ABQ7JP50</accession>